<accession>A0ABV9CJL3</accession>
<dbReference type="Proteomes" id="UP001596004">
    <property type="component" value="Unassembled WGS sequence"/>
</dbReference>
<comment type="caution">
    <text evidence="1">The sequence shown here is derived from an EMBL/GenBank/DDBJ whole genome shotgun (WGS) entry which is preliminary data.</text>
</comment>
<evidence type="ECO:0000313" key="2">
    <source>
        <dbReference type="Proteomes" id="UP001596004"/>
    </source>
</evidence>
<organism evidence="1 2">
    <name type="scientific">Sphaerisporangium dianthi</name>
    <dbReference type="NCBI Taxonomy" id="1436120"/>
    <lineage>
        <taxon>Bacteria</taxon>
        <taxon>Bacillati</taxon>
        <taxon>Actinomycetota</taxon>
        <taxon>Actinomycetes</taxon>
        <taxon>Streptosporangiales</taxon>
        <taxon>Streptosporangiaceae</taxon>
        <taxon>Sphaerisporangium</taxon>
    </lineage>
</organism>
<dbReference type="EMBL" id="JBHSFP010000012">
    <property type="protein sequence ID" value="MFC4532872.1"/>
    <property type="molecule type" value="Genomic_DNA"/>
</dbReference>
<name>A0ABV9CJL3_9ACTN</name>
<keyword evidence="2" id="KW-1185">Reference proteome</keyword>
<reference evidence="2" key="1">
    <citation type="journal article" date="2019" name="Int. J. Syst. Evol. Microbiol.">
        <title>The Global Catalogue of Microorganisms (GCM) 10K type strain sequencing project: providing services to taxonomists for standard genome sequencing and annotation.</title>
        <authorList>
            <consortium name="The Broad Institute Genomics Platform"/>
            <consortium name="The Broad Institute Genome Sequencing Center for Infectious Disease"/>
            <person name="Wu L."/>
            <person name="Ma J."/>
        </authorList>
    </citation>
    <scope>NUCLEOTIDE SEQUENCE [LARGE SCALE GENOMIC DNA]</scope>
    <source>
        <strain evidence="2">CGMCC 4.7132</strain>
    </source>
</reference>
<sequence length="460" mass="50746">MTESPNRRTDANLRGWYFSPSDGGIEHVIRPDHFRDSLVFHLLFEPSPLIVTDVFFFNCRYLIEHLEGSRYPLFLRALKAGLVIPAFRSQGTETFAQSLDDIGLHGIFGIERDQFQQSPQDLAERLDGAFTASETNLIVWPDNMGASFGELARRVLAEQAELRTDDERLAIMWRRIEPFRVGCLEEAERLTSAREGTGVRRAEIFNAVGKKLGLLSGDTGFSKPRDLLDAVKRTDHLRPLPVYDEIELLVDTVNLCYQQSQADQFGCGHNIPGVLARNAVPLHPELGRRTAGLTPVTFQVEVQLPSLATLSLADSAELFAIRNGDPAQQYFDMRAAWAVNPSPDRADNLRKAIFDYAAALREAARGPRRSTMIGAMTTMARPGVELLGSAVGAALGSYIDTDALPKPFGAVVGAITGGVGGMLVTAFQELRDGPYVPTRKRDITIESVLRRPDVNVPKLS</sequence>
<gene>
    <name evidence="1" type="ORF">ACFO60_19015</name>
</gene>
<proteinExistence type="predicted"/>
<evidence type="ECO:0000313" key="1">
    <source>
        <dbReference type="EMBL" id="MFC4532872.1"/>
    </source>
</evidence>
<protein>
    <submittedName>
        <fullName evidence="1">Uncharacterized protein</fullName>
    </submittedName>
</protein>
<dbReference type="RefSeq" id="WP_380841788.1">
    <property type="nucleotide sequence ID" value="NZ_JBHSFP010000012.1"/>
</dbReference>